<feature type="region of interest" description="Disordered" evidence="2">
    <location>
        <begin position="1"/>
        <end position="41"/>
    </location>
</feature>
<feature type="transmembrane region" description="Helical" evidence="3">
    <location>
        <begin position="259"/>
        <end position="278"/>
    </location>
</feature>
<keyword evidence="3" id="KW-1133">Transmembrane helix</keyword>
<dbReference type="GO" id="GO:0015293">
    <property type="term" value="F:symporter activity"/>
    <property type="evidence" value="ECO:0007669"/>
    <property type="project" value="InterPro"/>
</dbReference>
<feature type="compositionally biased region" description="Basic and acidic residues" evidence="2">
    <location>
        <begin position="32"/>
        <end position="41"/>
    </location>
</feature>
<keyword evidence="3" id="KW-0472">Membrane</keyword>
<dbReference type="VEuPathDB" id="VectorBase:CSON001593"/>
<dbReference type="GO" id="GO:0008643">
    <property type="term" value="P:carbohydrate transport"/>
    <property type="evidence" value="ECO:0007669"/>
    <property type="project" value="InterPro"/>
</dbReference>
<evidence type="ECO:0000256" key="2">
    <source>
        <dbReference type="SAM" id="MobiDB-lite"/>
    </source>
</evidence>
<evidence type="ECO:0000256" key="3">
    <source>
        <dbReference type="SAM" id="Phobius"/>
    </source>
</evidence>
<feature type="transmembrane region" description="Helical" evidence="3">
    <location>
        <begin position="115"/>
        <end position="136"/>
    </location>
</feature>
<feature type="compositionally biased region" description="Polar residues" evidence="2">
    <location>
        <begin position="294"/>
        <end position="306"/>
    </location>
</feature>
<evidence type="ECO:0000256" key="1">
    <source>
        <dbReference type="ARBA" id="ARBA00008335"/>
    </source>
</evidence>
<reference evidence="5" key="2">
    <citation type="submission" date="2018-07" db="EMBL/GenBank/DDBJ databases">
        <authorList>
            <person name="Quirk P.G."/>
            <person name="Krulwich T.A."/>
        </authorList>
    </citation>
    <scope>NUCLEOTIDE SEQUENCE</scope>
</reference>
<dbReference type="InterPro" id="IPR039672">
    <property type="entry name" value="MFS_2"/>
</dbReference>
<feature type="region of interest" description="Disordered" evidence="2">
    <location>
        <begin position="294"/>
        <end position="330"/>
    </location>
</feature>
<evidence type="ECO:0000313" key="5">
    <source>
        <dbReference type="EMBL" id="SSX29686.1"/>
    </source>
</evidence>
<dbReference type="PANTHER" id="PTHR11328">
    <property type="entry name" value="MAJOR FACILITATOR SUPERFAMILY DOMAIN-CONTAINING PROTEIN"/>
    <property type="match status" value="1"/>
</dbReference>
<feature type="transmembrane region" description="Helical" evidence="3">
    <location>
        <begin position="80"/>
        <end position="103"/>
    </location>
</feature>
<dbReference type="CDD" id="cd17491">
    <property type="entry name" value="MFS_MFSD12"/>
    <property type="match status" value="1"/>
</dbReference>
<feature type="compositionally biased region" description="Low complexity" evidence="2">
    <location>
        <begin position="308"/>
        <end position="324"/>
    </location>
</feature>
<feature type="transmembrane region" description="Helical" evidence="3">
    <location>
        <begin position="439"/>
        <end position="458"/>
    </location>
</feature>
<dbReference type="InterPro" id="IPR036259">
    <property type="entry name" value="MFS_trans_sf"/>
</dbReference>
<keyword evidence="3" id="KW-0812">Transmembrane</keyword>
<feature type="transmembrane region" description="Helical" evidence="3">
    <location>
        <begin position="217"/>
        <end position="239"/>
    </location>
</feature>
<dbReference type="Gene3D" id="1.20.1250.20">
    <property type="entry name" value="MFS general substrate transporter like domains"/>
    <property type="match status" value="2"/>
</dbReference>
<feature type="transmembrane region" description="Helical" evidence="3">
    <location>
        <begin position="357"/>
        <end position="378"/>
    </location>
</feature>
<dbReference type="OMA" id="HMAMVNG"/>
<proteinExistence type="inferred from homology"/>
<protein>
    <submittedName>
        <fullName evidence="4">CSON001593 protein</fullName>
    </submittedName>
</protein>
<evidence type="ECO:0000313" key="4">
    <source>
        <dbReference type="EMBL" id="SSX09963.1"/>
    </source>
</evidence>
<dbReference type="AlphaFoldDB" id="A0A336KYP9"/>
<feature type="compositionally biased region" description="Polar residues" evidence="2">
    <location>
        <begin position="21"/>
        <end position="31"/>
    </location>
</feature>
<comment type="similarity">
    <text evidence="1">Belongs to the major facilitator superfamily.</text>
</comment>
<accession>A0A336KYP9</accession>
<feature type="transmembrane region" description="Helical" evidence="3">
    <location>
        <begin position="178"/>
        <end position="196"/>
    </location>
</feature>
<reference evidence="4" key="1">
    <citation type="submission" date="2018-04" db="EMBL/GenBank/DDBJ databases">
        <authorList>
            <person name="Go L.Y."/>
            <person name="Mitchell J.A."/>
        </authorList>
    </citation>
    <scope>NUCLEOTIDE SEQUENCE</scope>
    <source>
        <tissue evidence="4">Whole organism</tissue>
    </source>
</reference>
<dbReference type="EMBL" id="UFQT01001255">
    <property type="protein sequence ID" value="SSX29686.1"/>
    <property type="molecule type" value="Genomic_DNA"/>
</dbReference>
<organism evidence="4">
    <name type="scientific">Culicoides sonorensis</name>
    <name type="common">Biting midge</name>
    <dbReference type="NCBI Taxonomy" id="179676"/>
    <lineage>
        <taxon>Eukaryota</taxon>
        <taxon>Metazoa</taxon>
        <taxon>Ecdysozoa</taxon>
        <taxon>Arthropoda</taxon>
        <taxon>Hexapoda</taxon>
        <taxon>Insecta</taxon>
        <taxon>Pterygota</taxon>
        <taxon>Neoptera</taxon>
        <taxon>Endopterygota</taxon>
        <taxon>Diptera</taxon>
        <taxon>Nematocera</taxon>
        <taxon>Chironomoidea</taxon>
        <taxon>Ceratopogonidae</taxon>
        <taxon>Ceratopogoninae</taxon>
        <taxon>Culicoides</taxon>
        <taxon>Monoculicoides</taxon>
    </lineage>
</organism>
<feature type="transmembrane region" description="Helical" evidence="3">
    <location>
        <begin position="502"/>
        <end position="521"/>
    </location>
</feature>
<dbReference type="Pfam" id="PF13347">
    <property type="entry name" value="MFS_2"/>
    <property type="match status" value="1"/>
</dbReference>
<dbReference type="GO" id="GO:0005886">
    <property type="term" value="C:plasma membrane"/>
    <property type="evidence" value="ECO:0007669"/>
    <property type="project" value="TreeGrafter"/>
</dbReference>
<sequence length="575" mass="63089">MSDSDRQALVGGNSGDGSWSKYGTSQVSRKNSTAEDNDKNDVNTTIVANRTVVSEAEIINSSSDSNTVGDMRSLNVIEKLGYGLGHIYNDLCAGVWFSYTLLFLQGALRISAKEAGILVMLGQVGDAIATPIIGILADKYGTKRTWHIGGTALVFMSFPLIFSICPWCKVFPPWWQPTYFAACILLFQLGWAIVQITHLSMIPELSRTTTDRSDLTAIRYSASICSNVVVYMVTWAVLHGRDKDDNNIGPGDAFRFRDISLILTLAGISMTILFHFSLSMSNYEIRRRLAPLPNQSRGQFDTSVVTESGAPSTSSSSSGISSDGQPDESTSLIKPHIKIRRFDNGKFLRSPLLYQNAFLYVFSRLFMTTSLIYMPLWLDERAWTPPQTNTTNVMTLIEEAVETNAVEHLATVPLVSFVASFVSSIFLKYASRLCGHQMAYFIGSLFCIGGCLSVYYVTPSTSAVTELYGIAILFGAGSSVTMISSLCITADMIGSHSDKGGFIYSAVTFFDKLITGIVVAVIETVKCQDRNDCPTYYRNVLAYGCGAACILGLLILLTLQCTKRSQRRQSNMFTS</sequence>
<gene>
    <name evidence="4" type="primary">CSON001593</name>
</gene>
<name>A0A336KYP9_CULSO</name>
<feature type="transmembrane region" description="Helical" evidence="3">
    <location>
        <begin position="541"/>
        <end position="559"/>
    </location>
</feature>
<feature type="transmembrane region" description="Helical" evidence="3">
    <location>
        <begin position="470"/>
        <end position="490"/>
    </location>
</feature>
<dbReference type="PANTHER" id="PTHR11328:SF49">
    <property type="entry name" value="MAJOR FACILITATOR SUPERFAMILY DOMAIN-CONTAINING PROTEIN 12-LIKE PROTEIN"/>
    <property type="match status" value="1"/>
</dbReference>
<feature type="transmembrane region" description="Helical" evidence="3">
    <location>
        <begin position="408"/>
        <end position="427"/>
    </location>
</feature>
<dbReference type="EMBL" id="UFQS01001255">
    <property type="protein sequence ID" value="SSX09963.1"/>
    <property type="molecule type" value="Genomic_DNA"/>
</dbReference>
<dbReference type="SUPFAM" id="SSF103473">
    <property type="entry name" value="MFS general substrate transporter"/>
    <property type="match status" value="1"/>
</dbReference>
<feature type="transmembrane region" description="Helical" evidence="3">
    <location>
        <begin position="148"/>
        <end position="172"/>
    </location>
</feature>